<name>A0A915E9Z9_9BILA</name>
<organism evidence="2 3">
    <name type="scientific">Ditylenchus dipsaci</name>
    <dbReference type="NCBI Taxonomy" id="166011"/>
    <lineage>
        <taxon>Eukaryota</taxon>
        <taxon>Metazoa</taxon>
        <taxon>Ecdysozoa</taxon>
        <taxon>Nematoda</taxon>
        <taxon>Chromadorea</taxon>
        <taxon>Rhabditida</taxon>
        <taxon>Tylenchina</taxon>
        <taxon>Tylenchomorpha</taxon>
        <taxon>Sphaerularioidea</taxon>
        <taxon>Anguinidae</taxon>
        <taxon>Anguininae</taxon>
        <taxon>Ditylenchus</taxon>
    </lineage>
</organism>
<accession>A0A915E9Z9</accession>
<feature type="coiled-coil region" evidence="1">
    <location>
        <begin position="12"/>
        <end position="67"/>
    </location>
</feature>
<sequence length="74" mass="8534">MEVGTESSSSCHEEEQKRLDELVLDVERLKTEKTDLLKQNVTCKTDIKKLKERQSHLTNELDSANDEITVLEKC</sequence>
<keyword evidence="1" id="KW-0175">Coiled coil</keyword>
<dbReference type="WBParaSite" id="jg3937">
    <property type="protein sequence ID" value="jg3937"/>
    <property type="gene ID" value="jg3937"/>
</dbReference>
<keyword evidence="2" id="KW-1185">Reference proteome</keyword>
<dbReference type="AlphaFoldDB" id="A0A915E9Z9"/>
<protein>
    <submittedName>
        <fullName evidence="3">Uncharacterized protein</fullName>
    </submittedName>
</protein>
<evidence type="ECO:0000313" key="3">
    <source>
        <dbReference type="WBParaSite" id="jg3937"/>
    </source>
</evidence>
<dbReference type="Proteomes" id="UP000887574">
    <property type="component" value="Unplaced"/>
</dbReference>
<evidence type="ECO:0000313" key="2">
    <source>
        <dbReference type="Proteomes" id="UP000887574"/>
    </source>
</evidence>
<evidence type="ECO:0000256" key="1">
    <source>
        <dbReference type="SAM" id="Coils"/>
    </source>
</evidence>
<reference evidence="3" key="1">
    <citation type="submission" date="2022-11" db="UniProtKB">
        <authorList>
            <consortium name="WormBaseParasite"/>
        </authorList>
    </citation>
    <scope>IDENTIFICATION</scope>
</reference>
<proteinExistence type="predicted"/>